<proteinExistence type="predicted"/>
<evidence type="ECO:0000256" key="2">
    <source>
        <dbReference type="ARBA" id="ARBA00022833"/>
    </source>
</evidence>
<comment type="caution">
    <text evidence="5">The sequence shown here is derived from an EMBL/GenBank/DDBJ whole genome shotgun (WGS) entry which is preliminary data.</text>
</comment>
<dbReference type="OrthoDB" id="6710946at2759"/>
<feature type="region of interest" description="Disordered" evidence="3">
    <location>
        <begin position="1"/>
        <end position="23"/>
    </location>
</feature>
<reference evidence="5 6" key="1">
    <citation type="submission" date="2020-11" db="EMBL/GenBank/DDBJ databases">
        <title>Kefir isolates.</title>
        <authorList>
            <person name="Marcisauskas S."/>
            <person name="Kim Y."/>
            <person name="Blasche S."/>
        </authorList>
    </citation>
    <scope>NUCLEOTIDE SEQUENCE [LARGE SCALE GENOMIC DNA]</scope>
    <source>
        <strain evidence="5 6">KR</strain>
    </source>
</reference>
<feature type="compositionally biased region" description="Low complexity" evidence="3">
    <location>
        <begin position="292"/>
        <end position="317"/>
    </location>
</feature>
<organism evidence="5 6">
    <name type="scientific">Rhodotorula mucilaginosa</name>
    <name type="common">Yeast</name>
    <name type="synonym">Rhodotorula rubra</name>
    <dbReference type="NCBI Taxonomy" id="5537"/>
    <lineage>
        <taxon>Eukaryota</taxon>
        <taxon>Fungi</taxon>
        <taxon>Dikarya</taxon>
        <taxon>Basidiomycota</taxon>
        <taxon>Pucciniomycotina</taxon>
        <taxon>Microbotryomycetes</taxon>
        <taxon>Sporidiobolales</taxon>
        <taxon>Sporidiobolaceae</taxon>
        <taxon>Rhodotorula</taxon>
    </lineage>
</organism>
<accession>A0A9P6VYF0</accession>
<dbReference type="SUPFAM" id="SSF53927">
    <property type="entry name" value="Cytidine deaminase-like"/>
    <property type="match status" value="1"/>
</dbReference>
<dbReference type="InterPro" id="IPR002125">
    <property type="entry name" value="CMP_dCMP_dom"/>
</dbReference>
<feature type="compositionally biased region" description="Polar residues" evidence="3">
    <location>
        <begin position="111"/>
        <end position="120"/>
    </location>
</feature>
<dbReference type="Proteomes" id="UP000777482">
    <property type="component" value="Unassembled WGS sequence"/>
</dbReference>
<feature type="region of interest" description="Disordered" evidence="3">
    <location>
        <begin position="77"/>
        <end position="121"/>
    </location>
</feature>
<protein>
    <recommendedName>
        <fullName evidence="4">CMP/dCMP-type deaminase domain-containing protein</fullName>
    </recommendedName>
</protein>
<name>A0A9P6VYF0_RHOMI</name>
<dbReference type="Gene3D" id="3.40.140.10">
    <property type="entry name" value="Cytidine Deaminase, domain 2"/>
    <property type="match status" value="1"/>
</dbReference>
<evidence type="ECO:0000313" key="6">
    <source>
        <dbReference type="Proteomes" id="UP000777482"/>
    </source>
</evidence>
<feature type="region of interest" description="Disordered" evidence="3">
    <location>
        <begin position="289"/>
        <end position="327"/>
    </location>
</feature>
<feature type="compositionally biased region" description="Pro residues" evidence="3">
    <location>
        <begin position="1"/>
        <end position="12"/>
    </location>
</feature>
<keyword evidence="1" id="KW-0479">Metal-binding</keyword>
<dbReference type="Pfam" id="PF00383">
    <property type="entry name" value="dCMP_cyt_deam_1"/>
    <property type="match status" value="1"/>
</dbReference>
<dbReference type="GO" id="GO:0008270">
    <property type="term" value="F:zinc ion binding"/>
    <property type="evidence" value="ECO:0007669"/>
    <property type="project" value="InterPro"/>
</dbReference>
<dbReference type="PROSITE" id="PS00903">
    <property type="entry name" value="CYT_DCMP_DEAMINASES_1"/>
    <property type="match status" value="1"/>
</dbReference>
<dbReference type="InterPro" id="IPR016192">
    <property type="entry name" value="APOBEC/CMP_deaminase_Zn-bd"/>
</dbReference>
<dbReference type="GO" id="GO:0019239">
    <property type="term" value="F:deaminase activity"/>
    <property type="evidence" value="ECO:0007669"/>
    <property type="project" value="UniProtKB-ARBA"/>
</dbReference>
<evidence type="ECO:0000313" key="5">
    <source>
        <dbReference type="EMBL" id="KAG0659413.1"/>
    </source>
</evidence>
<evidence type="ECO:0000256" key="1">
    <source>
        <dbReference type="ARBA" id="ARBA00022723"/>
    </source>
</evidence>
<evidence type="ECO:0000256" key="3">
    <source>
        <dbReference type="SAM" id="MobiDB-lite"/>
    </source>
</evidence>
<dbReference type="AlphaFoldDB" id="A0A9P6VYF0"/>
<dbReference type="GO" id="GO:0006139">
    <property type="term" value="P:nucleobase-containing compound metabolic process"/>
    <property type="evidence" value="ECO:0007669"/>
    <property type="project" value="UniProtKB-ARBA"/>
</dbReference>
<keyword evidence="6" id="KW-1185">Reference proteome</keyword>
<keyword evidence="2" id="KW-0862">Zinc</keyword>
<feature type="domain" description="CMP/dCMP-type deaminase" evidence="4">
    <location>
        <begin position="160"/>
        <end position="227"/>
    </location>
</feature>
<sequence length="327" mass="35352">MSPSVDAPPPAPEGSTHAGHDASFEDRVAAYRTNVLPADYDFDPAFSLDENYMILALIYARLSVSKRGNMGCIIVEPEPDEVGAPGALADSNGSAAEPPAKRPRVAPDYPSSGSDQSGTYSRYPGRILAHSNNTPLPIPEEANVRITNPRPVKPGKTPRKEVVGQSAFQRFAGFSPEIHAEARAICLAASSTSLSLRGPRTTAYITFPPCKECLPLLLAIGIKRLVYRQTAPLTSKTLCRLAGIECVEFTDREHDDRLKEHVKAWWTARGEGKEETRTRVERWWTEAEQRLSSAAPTSSSTDASGTGDTTATTTLLPVLESATTETS</sequence>
<evidence type="ECO:0000259" key="4">
    <source>
        <dbReference type="Pfam" id="PF00383"/>
    </source>
</evidence>
<dbReference type="EMBL" id="PUHQ01000054">
    <property type="protein sequence ID" value="KAG0659413.1"/>
    <property type="molecule type" value="Genomic_DNA"/>
</dbReference>
<dbReference type="GO" id="GO:0016814">
    <property type="term" value="F:hydrolase activity, acting on carbon-nitrogen (but not peptide) bonds, in cyclic amidines"/>
    <property type="evidence" value="ECO:0007669"/>
    <property type="project" value="UniProtKB-ARBA"/>
</dbReference>
<gene>
    <name evidence="5" type="ORF">C6P46_005190</name>
</gene>
<dbReference type="InterPro" id="IPR016193">
    <property type="entry name" value="Cytidine_deaminase-like"/>
</dbReference>